<dbReference type="HAMAP" id="MF_00074">
    <property type="entry name" value="16SrRNA_methyltr_G"/>
    <property type="match status" value="1"/>
</dbReference>
<feature type="non-terminal residue" evidence="4">
    <location>
        <position position="239"/>
    </location>
</feature>
<comment type="caution">
    <text evidence="4">The sequence shown here is derived from an EMBL/GenBank/DDBJ whole genome shotgun (WGS) entry which is preliminary data.</text>
</comment>
<evidence type="ECO:0000256" key="3">
    <source>
        <dbReference type="ARBA" id="ARBA00022679"/>
    </source>
</evidence>
<name>X1IPT5_9ZZZZ</name>
<keyword evidence="3" id="KW-0808">Transferase</keyword>
<dbReference type="InterPro" id="IPR003682">
    <property type="entry name" value="rRNA_ssu_MeTfrase_G"/>
</dbReference>
<dbReference type="Pfam" id="PF02527">
    <property type="entry name" value="GidB"/>
    <property type="match status" value="1"/>
</dbReference>
<proteinExistence type="inferred from homology"/>
<dbReference type="NCBIfam" id="TIGR00138">
    <property type="entry name" value="rsmG_gidB"/>
    <property type="match status" value="1"/>
</dbReference>
<dbReference type="PIRSF" id="PIRSF003078">
    <property type="entry name" value="GidB"/>
    <property type="match status" value="1"/>
</dbReference>
<evidence type="ECO:0000313" key="4">
    <source>
        <dbReference type="EMBL" id="GAH68129.1"/>
    </source>
</evidence>
<dbReference type="InterPro" id="IPR029063">
    <property type="entry name" value="SAM-dependent_MTases_sf"/>
</dbReference>
<reference evidence="4" key="1">
    <citation type="journal article" date="2014" name="Front. Microbiol.">
        <title>High frequency of phylogenetically diverse reductive dehalogenase-homologous genes in deep subseafloor sedimentary metagenomes.</title>
        <authorList>
            <person name="Kawai M."/>
            <person name="Futagami T."/>
            <person name="Toyoda A."/>
            <person name="Takaki Y."/>
            <person name="Nishi S."/>
            <person name="Hori S."/>
            <person name="Arai W."/>
            <person name="Tsubouchi T."/>
            <person name="Morono Y."/>
            <person name="Uchiyama I."/>
            <person name="Ito T."/>
            <person name="Fujiyama A."/>
            <person name="Inagaki F."/>
            <person name="Takami H."/>
        </authorList>
    </citation>
    <scope>NUCLEOTIDE SEQUENCE</scope>
    <source>
        <strain evidence="4">Expedition CK06-06</strain>
    </source>
</reference>
<dbReference type="PANTHER" id="PTHR31760">
    <property type="entry name" value="S-ADENOSYL-L-METHIONINE-DEPENDENT METHYLTRANSFERASES SUPERFAMILY PROTEIN"/>
    <property type="match status" value="1"/>
</dbReference>
<dbReference type="AlphaFoldDB" id="X1IPT5"/>
<evidence type="ECO:0000256" key="1">
    <source>
        <dbReference type="ARBA" id="ARBA00022490"/>
    </source>
</evidence>
<dbReference type="SUPFAM" id="SSF53335">
    <property type="entry name" value="S-adenosyl-L-methionine-dependent methyltransferases"/>
    <property type="match status" value="1"/>
</dbReference>
<organism evidence="4">
    <name type="scientific">marine sediment metagenome</name>
    <dbReference type="NCBI Taxonomy" id="412755"/>
    <lineage>
        <taxon>unclassified sequences</taxon>
        <taxon>metagenomes</taxon>
        <taxon>ecological metagenomes</taxon>
    </lineage>
</organism>
<protein>
    <recommendedName>
        <fullName evidence="5">Ribosomal RNA small subunit methyltransferase G</fullName>
    </recommendedName>
</protein>
<keyword evidence="1" id="KW-0963">Cytoplasm</keyword>
<dbReference type="GO" id="GO:0005829">
    <property type="term" value="C:cytosol"/>
    <property type="evidence" value="ECO:0007669"/>
    <property type="project" value="TreeGrafter"/>
</dbReference>
<evidence type="ECO:0008006" key="5">
    <source>
        <dbReference type="Google" id="ProtNLM"/>
    </source>
</evidence>
<accession>X1IPT5</accession>
<evidence type="ECO:0000256" key="2">
    <source>
        <dbReference type="ARBA" id="ARBA00022552"/>
    </source>
</evidence>
<gene>
    <name evidence="4" type="ORF">S03H2_48895</name>
</gene>
<sequence>MDIDNILKLSLKELGINFSKAQVSLVKEYLNLVYKHNKKFNLVGTKDKEGILIRHILDSISILKYKKYLFYNTNNVEKILDVGTGAGLPGVLLSIFLSDKLFYLLDKTLKRINFLNLLVKELKLENIKVIRGRAEELAKEYLYRENFDIVLARAVTSFNILSELIIPFCRINGKIIFYKSKKVFIELAEHREVISKLGGKVDNLLEVKVPYLDEYRTFLIINKAKKAPRIYPRNFKKIK</sequence>
<dbReference type="PANTHER" id="PTHR31760:SF0">
    <property type="entry name" value="S-ADENOSYL-L-METHIONINE-DEPENDENT METHYLTRANSFERASES SUPERFAMILY PROTEIN"/>
    <property type="match status" value="1"/>
</dbReference>
<keyword evidence="2" id="KW-0698">rRNA processing</keyword>
<dbReference type="EMBL" id="BARU01030865">
    <property type="protein sequence ID" value="GAH68129.1"/>
    <property type="molecule type" value="Genomic_DNA"/>
</dbReference>
<dbReference type="Gene3D" id="3.40.50.150">
    <property type="entry name" value="Vaccinia Virus protein VP39"/>
    <property type="match status" value="1"/>
</dbReference>
<dbReference type="GO" id="GO:0070043">
    <property type="term" value="F:rRNA (guanine-N7-)-methyltransferase activity"/>
    <property type="evidence" value="ECO:0007669"/>
    <property type="project" value="TreeGrafter"/>
</dbReference>
<dbReference type="CDD" id="cd02440">
    <property type="entry name" value="AdoMet_MTases"/>
    <property type="match status" value="1"/>
</dbReference>